<feature type="non-terminal residue" evidence="1">
    <location>
        <position position="1"/>
    </location>
</feature>
<evidence type="ECO:0000313" key="2">
    <source>
        <dbReference type="Proteomes" id="UP000037696"/>
    </source>
</evidence>
<dbReference type="AlphaFoldDB" id="A0A0M9WG82"/>
<comment type="caution">
    <text evidence="1">The sequence shown here is derived from an EMBL/GenBank/DDBJ whole genome shotgun (WGS) entry which is preliminary data.</text>
</comment>
<name>A0A0M9WG82_9EURO</name>
<accession>A0A0M9WG82</accession>
<dbReference type="EMBL" id="LHQQ01000076">
    <property type="protein sequence ID" value="KOS43683.1"/>
    <property type="molecule type" value="Genomic_DNA"/>
</dbReference>
<protein>
    <submittedName>
        <fullName evidence="1">Uncharacterized protein</fullName>
    </submittedName>
</protein>
<proteinExistence type="predicted"/>
<dbReference type="Proteomes" id="UP000037696">
    <property type="component" value="Unassembled WGS sequence"/>
</dbReference>
<gene>
    <name evidence="1" type="ORF">ACN38_g5450</name>
</gene>
<reference evidence="1 2" key="1">
    <citation type="submission" date="2015-08" db="EMBL/GenBank/DDBJ databases">
        <title>Genome sequencing of Penicillium nordicum.</title>
        <authorList>
            <person name="Nguyen H.D."/>
            <person name="Seifert K.A."/>
        </authorList>
    </citation>
    <scope>NUCLEOTIDE SEQUENCE [LARGE SCALE GENOMIC DNA]</scope>
    <source>
        <strain evidence="1 2">DAOMC 185683</strain>
    </source>
</reference>
<organism evidence="1 2">
    <name type="scientific">Penicillium nordicum</name>
    <dbReference type="NCBI Taxonomy" id="229535"/>
    <lineage>
        <taxon>Eukaryota</taxon>
        <taxon>Fungi</taxon>
        <taxon>Dikarya</taxon>
        <taxon>Ascomycota</taxon>
        <taxon>Pezizomycotina</taxon>
        <taxon>Eurotiomycetes</taxon>
        <taxon>Eurotiomycetidae</taxon>
        <taxon>Eurotiales</taxon>
        <taxon>Aspergillaceae</taxon>
        <taxon>Penicillium</taxon>
    </lineage>
</organism>
<sequence length="36" mass="4158">KEGSVCSKQHACMHGRLFNRFLDDCRVVCRLAGFSW</sequence>
<evidence type="ECO:0000313" key="1">
    <source>
        <dbReference type="EMBL" id="KOS43683.1"/>
    </source>
</evidence>
<keyword evidence="2" id="KW-1185">Reference proteome</keyword>